<reference evidence="12 13" key="1">
    <citation type="submission" date="2018-05" db="EMBL/GenBank/DDBJ databases">
        <title>Freshwater and sediment microbial communities from various areas in North America, analyzing microbe dynamics in response to fracking.</title>
        <authorList>
            <person name="Lamendella R."/>
        </authorList>
    </citation>
    <scope>NUCLEOTIDE SEQUENCE [LARGE SCALE GENOMIC DNA]</scope>
    <source>
        <strain evidence="12 13">15_TX</strain>
    </source>
</reference>
<dbReference type="PANTHER" id="PTHR12358:SF106">
    <property type="entry name" value="LIPID KINASE YEGS"/>
    <property type="match status" value="1"/>
</dbReference>
<evidence type="ECO:0000256" key="2">
    <source>
        <dbReference type="ARBA" id="ARBA00005983"/>
    </source>
</evidence>
<evidence type="ECO:0000313" key="13">
    <source>
        <dbReference type="Proteomes" id="UP000247150"/>
    </source>
</evidence>
<keyword evidence="7" id="KW-0460">Magnesium</keyword>
<dbReference type="GO" id="GO:0008654">
    <property type="term" value="P:phospholipid biosynthetic process"/>
    <property type="evidence" value="ECO:0007669"/>
    <property type="project" value="UniProtKB-KW"/>
</dbReference>
<dbReference type="OrthoDB" id="142078at2"/>
<evidence type="ECO:0000256" key="5">
    <source>
        <dbReference type="ARBA" id="ARBA00022741"/>
    </source>
</evidence>
<evidence type="ECO:0000256" key="9">
    <source>
        <dbReference type="ARBA" id="ARBA00023209"/>
    </source>
</evidence>
<dbReference type="PROSITE" id="PS50146">
    <property type="entry name" value="DAGK"/>
    <property type="match status" value="1"/>
</dbReference>
<gene>
    <name evidence="12" type="ORF">DFO73_101489</name>
</gene>
<comment type="caution">
    <text evidence="12">The sequence shown here is derived from an EMBL/GenBank/DDBJ whole genome shotgun (WGS) entry which is preliminary data.</text>
</comment>
<dbReference type="InterPro" id="IPR017438">
    <property type="entry name" value="ATP-NAD_kinase_N"/>
</dbReference>
<comment type="similarity">
    <text evidence="2">Belongs to the diacylglycerol/lipid kinase family.</text>
</comment>
<keyword evidence="8" id="KW-0443">Lipid metabolism</keyword>
<keyword evidence="4" id="KW-0479">Metal-binding</keyword>
<organism evidence="12 13">
    <name type="scientific">Cytobacillus oceanisediminis</name>
    <dbReference type="NCBI Taxonomy" id="665099"/>
    <lineage>
        <taxon>Bacteria</taxon>
        <taxon>Bacillati</taxon>
        <taxon>Bacillota</taxon>
        <taxon>Bacilli</taxon>
        <taxon>Bacillales</taxon>
        <taxon>Bacillaceae</taxon>
        <taxon>Cytobacillus</taxon>
    </lineage>
</organism>
<dbReference type="NCBIfam" id="TIGR00147">
    <property type="entry name" value="YegS/Rv2252/BmrU family lipid kinase"/>
    <property type="match status" value="1"/>
</dbReference>
<dbReference type="InterPro" id="IPR001206">
    <property type="entry name" value="Diacylglycerol_kinase_cat_dom"/>
</dbReference>
<dbReference type="GO" id="GO:0005886">
    <property type="term" value="C:plasma membrane"/>
    <property type="evidence" value="ECO:0007669"/>
    <property type="project" value="TreeGrafter"/>
</dbReference>
<dbReference type="GO" id="GO:0005524">
    <property type="term" value="F:ATP binding"/>
    <property type="evidence" value="ECO:0007669"/>
    <property type="project" value="UniProtKB-KW"/>
</dbReference>
<dbReference type="PANTHER" id="PTHR12358">
    <property type="entry name" value="SPHINGOSINE KINASE"/>
    <property type="match status" value="1"/>
</dbReference>
<dbReference type="GO" id="GO:0046872">
    <property type="term" value="F:metal ion binding"/>
    <property type="evidence" value="ECO:0007669"/>
    <property type="project" value="UniProtKB-KW"/>
</dbReference>
<keyword evidence="6" id="KW-0067">ATP-binding</keyword>
<evidence type="ECO:0000256" key="1">
    <source>
        <dbReference type="ARBA" id="ARBA00001946"/>
    </source>
</evidence>
<dbReference type="GO" id="GO:0004143">
    <property type="term" value="F:ATP-dependent diacylglycerol kinase activity"/>
    <property type="evidence" value="ECO:0007669"/>
    <property type="project" value="TreeGrafter"/>
</dbReference>
<keyword evidence="12" id="KW-0808">Transferase</keyword>
<evidence type="ECO:0000259" key="11">
    <source>
        <dbReference type="PROSITE" id="PS50146"/>
    </source>
</evidence>
<keyword evidence="3" id="KW-0444">Lipid biosynthesis</keyword>
<sequence>MSHKQALIIYNPLSGKRKKHSAFPILLNKLSEIGYHLTVNELNEVNYMNNPIRKACTQKWDAIFIAGGDGTVNQTIQFLAEEEFRPNVGVFPFGTSNEFAKFMRVPSNIIDVVSIIESGCITPVDLGKFGNRYFINIAAAGWLADITYETPPFLKSKFGELAYCLYFFKKLLFKKPSDNISINISDTVFSDLSLFLIMNGNSVGPLERLIDEKICDDGYFHLLTYKKTTRIKLLFHLFAKLLNLSKDLSIIQHTKINEADFMLPESISLNLDGELASVNSSYFQVLPQHLNVFGSNKNN</sequence>
<dbReference type="Gene3D" id="2.60.200.40">
    <property type="match status" value="1"/>
</dbReference>
<keyword evidence="5" id="KW-0547">Nucleotide-binding</keyword>
<dbReference type="SMART" id="SM00046">
    <property type="entry name" value="DAGKc"/>
    <property type="match status" value="1"/>
</dbReference>
<name>A0A2V3A624_9BACI</name>
<dbReference type="Pfam" id="PF00781">
    <property type="entry name" value="DAGK_cat"/>
    <property type="match status" value="1"/>
</dbReference>
<evidence type="ECO:0000256" key="3">
    <source>
        <dbReference type="ARBA" id="ARBA00022516"/>
    </source>
</evidence>
<dbReference type="EMBL" id="QGTW01000001">
    <property type="protein sequence ID" value="PWW32226.1"/>
    <property type="molecule type" value="Genomic_DNA"/>
</dbReference>
<protein>
    <submittedName>
        <fullName evidence="12">Diacylglycerol kinase (ATP)</fullName>
    </submittedName>
</protein>
<evidence type="ECO:0000256" key="7">
    <source>
        <dbReference type="ARBA" id="ARBA00022842"/>
    </source>
</evidence>
<evidence type="ECO:0000256" key="10">
    <source>
        <dbReference type="ARBA" id="ARBA00023264"/>
    </source>
</evidence>
<keyword evidence="10" id="KW-1208">Phospholipid metabolism</keyword>
<dbReference type="Gene3D" id="3.40.50.10330">
    <property type="entry name" value="Probable inorganic polyphosphate/atp-NAD kinase, domain 1"/>
    <property type="match status" value="1"/>
</dbReference>
<keyword evidence="9" id="KW-0594">Phospholipid biosynthesis</keyword>
<evidence type="ECO:0000256" key="6">
    <source>
        <dbReference type="ARBA" id="ARBA00022840"/>
    </source>
</evidence>
<comment type="cofactor">
    <cofactor evidence="1">
        <name>Mg(2+)</name>
        <dbReference type="ChEBI" id="CHEBI:18420"/>
    </cofactor>
</comment>
<dbReference type="InterPro" id="IPR005218">
    <property type="entry name" value="Diacylglycerol/lipid_kinase"/>
</dbReference>
<feature type="domain" description="DAGKc" evidence="11">
    <location>
        <begin position="1"/>
        <end position="133"/>
    </location>
</feature>
<dbReference type="Proteomes" id="UP000247150">
    <property type="component" value="Unassembled WGS sequence"/>
</dbReference>
<evidence type="ECO:0000256" key="4">
    <source>
        <dbReference type="ARBA" id="ARBA00022723"/>
    </source>
</evidence>
<dbReference type="AlphaFoldDB" id="A0A2V3A624"/>
<accession>A0A2V3A624</accession>
<dbReference type="SUPFAM" id="SSF111331">
    <property type="entry name" value="NAD kinase/diacylglycerol kinase-like"/>
    <property type="match status" value="1"/>
</dbReference>
<keyword evidence="12" id="KW-0418">Kinase</keyword>
<dbReference type="InterPro" id="IPR016064">
    <property type="entry name" value="NAD/diacylglycerol_kinase_sf"/>
</dbReference>
<dbReference type="InterPro" id="IPR050187">
    <property type="entry name" value="Lipid_Phosphate_FormReg"/>
</dbReference>
<proteinExistence type="inferred from homology"/>
<evidence type="ECO:0000313" key="12">
    <source>
        <dbReference type="EMBL" id="PWW32226.1"/>
    </source>
</evidence>
<evidence type="ECO:0000256" key="8">
    <source>
        <dbReference type="ARBA" id="ARBA00023098"/>
    </source>
</evidence>